<dbReference type="Proteomes" id="UP000235786">
    <property type="component" value="Unassembled WGS sequence"/>
</dbReference>
<gene>
    <name evidence="1" type="ORF">L207DRAFT_176347</name>
</gene>
<protein>
    <submittedName>
        <fullName evidence="1">Uncharacterized protein</fullName>
    </submittedName>
</protein>
<dbReference type="AlphaFoldDB" id="A0A2J6R231"/>
<evidence type="ECO:0000313" key="2">
    <source>
        <dbReference type="Proteomes" id="UP000235786"/>
    </source>
</evidence>
<dbReference type="EMBL" id="KZ613958">
    <property type="protein sequence ID" value="PMD32564.1"/>
    <property type="molecule type" value="Genomic_DNA"/>
</dbReference>
<reference evidence="1 2" key="1">
    <citation type="submission" date="2016-04" db="EMBL/GenBank/DDBJ databases">
        <title>A degradative enzymes factory behind the ericoid mycorrhizal symbiosis.</title>
        <authorList>
            <consortium name="DOE Joint Genome Institute"/>
            <person name="Martino E."/>
            <person name="Morin E."/>
            <person name="Grelet G."/>
            <person name="Kuo A."/>
            <person name="Kohler A."/>
            <person name="Daghino S."/>
            <person name="Barry K."/>
            <person name="Choi C."/>
            <person name="Cichocki N."/>
            <person name="Clum A."/>
            <person name="Copeland A."/>
            <person name="Hainaut M."/>
            <person name="Haridas S."/>
            <person name="Labutti K."/>
            <person name="Lindquist E."/>
            <person name="Lipzen A."/>
            <person name="Khouja H.-R."/>
            <person name="Murat C."/>
            <person name="Ohm R."/>
            <person name="Olson A."/>
            <person name="Spatafora J."/>
            <person name="Veneault-Fourrey C."/>
            <person name="Henrissat B."/>
            <person name="Grigoriev I."/>
            <person name="Martin F."/>
            <person name="Perotto S."/>
        </authorList>
    </citation>
    <scope>NUCLEOTIDE SEQUENCE [LARGE SCALE GENOMIC DNA]</scope>
    <source>
        <strain evidence="1 2">F</strain>
    </source>
</reference>
<keyword evidence="2" id="KW-1185">Reference proteome</keyword>
<organism evidence="1 2">
    <name type="scientific">Hyaloscypha variabilis (strain UAMH 11265 / GT02V1 / F)</name>
    <name type="common">Meliniomyces variabilis</name>
    <dbReference type="NCBI Taxonomy" id="1149755"/>
    <lineage>
        <taxon>Eukaryota</taxon>
        <taxon>Fungi</taxon>
        <taxon>Dikarya</taxon>
        <taxon>Ascomycota</taxon>
        <taxon>Pezizomycotina</taxon>
        <taxon>Leotiomycetes</taxon>
        <taxon>Helotiales</taxon>
        <taxon>Hyaloscyphaceae</taxon>
        <taxon>Hyaloscypha</taxon>
        <taxon>Hyaloscypha variabilis</taxon>
    </lineage>
</organism>
<proteinExistence type="predicted"/>
<accession>A0A2J6R231</accession>
<evidence type="ECO:0000313" key="1">
    <source>
        <dbReference type="EMBL" id="PMD32564.1"/>
    </source>
</evidence>
<sequence length="126" mass="13904">MDRALRDLGAAIILKMGVNNQKLNFQEIQALQIGLGAVVVVDAAAEEAAEAGRRGRMAICAGNRTSRNLTQPNQHTNAQPNYEWVWSCCYCPEHTGMSTDTVLACPGCNHFRCFNCQLDPVLRLLR</sequence>
<name>A0A2J6R231_HYAVF</name>